<keyword evidence="7" id="KW-1185">Reference proteome</keyword>
<evidence type="ECO:0000256" key="1">
    <source>
        <dbReference type="ARBA" id="ARBA00022664"/>
    </source>
</evidence>
<proteinExistence type="predicted"/>
<feature type="region of interest" description="Disordered" evidence="3">
    <location>
        <begin position="417"/>
        <end position="530"/>
    </location>
</feature>
<feature type="domain" description="RRM" evidence="4">
    <location>
        <begin position="245"/>
        <end position="325"/>
    </location>
</feature>
<feature type="region of interest" description="Disordered" evidence="3">
    <location>
        <begin position="791"/>
        <end position="845"/>
    </location>
</feature>
<dbReference type="Gene3D" id="3.30.70.330">
    <property type="match status" value="1"/>
</dbReference>
<feature type="compositionally biased region" description="Basic and acidic residues" evidence="3">
    <location>
        <begin position="550"/>
        <end position="580"/>
    </location>
</feature>
<evidence type="ECO:0000259" key="5">
    <source>
        <dbReference type="PROSITE" id="PS51025"/>
    </source>
</evidence>
<evidence type="ECO:0000256" key="2">
    <source>
        <dbReference type="PROSITE-ProRule" id="PRU00176"/>
    </source>
</evidence>
<dbReference type="OrthoDB" id="6275295at2759"/>
<dbReference type="CDD" id="cd12446">
    <property type="entry name" value="RRM_RBM25"/>
    <property type="match status" value="1"/>
</dbReference>
<feature type="region of interest" description="Disordered" evidence="3">
    <location>
        <begin position="550"/>
        <end position="756"/>
    </location>
</feature>
<dbReference type="Pfam" id="PF00076">
    <property type="entry name" value="RRM_1"/>
    <property type="match status" value="1"/>
</dbReference>
<keyword evidence="1" id="KW-0507">mRNA processing</keyword>
<feature type="region of interest" description="Disordered" evidence="3">
    <location>
        <begin position="340"/>
        <end position="383"/>
    </location>
</feature>
<feature type="domain" description="PWI" evidence="5">
    <location>
        <begin position="872"/>
        <end position="969"/>
    </location>
</feature>
<feature type="compositionally biased region" description="Basic and acidic residues" evidence="3">
    <location>
        <begin position="679"/>
        <end position="688"/>
    </location>
</feature>
<keyword evidence="2" id="KW-0694">RNA-binding</keyword>
<dbReference type="InterPro" id="IPR012677">
    <property type="entry name" value="Nucleotide-bd_a/b_plait_sf"/>
</dbReference>
<feature type="compositionally biased region" description="Polar residues" evidence="3">
    <location>
        <begin position="702"/>
        <end position="714"/>
    </location>
</feature>
<evidence type="ECO:0000313" key="7">
    <source>
        <dbReference type="Proteomes" id="UP000325577"/>
    </source>
</evidence>
<dbReference type="Proteomes" id="UP000325577">
    <property type="component" value="Linkage Group LG19"/>
</dbReference>
<dbReference type="PROSITE" id="PS50102">
    <property type="entry name" value="RRM"/>
    <property type="match status" value="1"/>
</dbReference>
<dbReference type="InterPro" id="IPR002483">
    <property type="entry name" value="PWI_dom"/>
</dbReference>
<dbReference type="PANTHER" id="PTHR47334:SF2">
    <property type="entry name" value="RNA-BINDING MOTIF PROTEIN 25"/>
    <property type="match status" value="1"/>
</dbReference>
<feature type="compositionally biased region" description="Basic and acidic residues" evidence="3">
    <location>
        <begin position="652"/>
        <end position="671"/>
    </location>
</feature>
<accession>A0A5J5AS97</accession>
<evidence type="ECO:0000313" key="6">
    <source>
        <dbReference type="EMBL" id="KAA8533138.1"/>
    </source>
</evidence>
<feature type="compositionally biased region" description="Basic and acidic residues" evidence="3">
    <location>
        <begin position="359"/>
        <end position="383"/>
    </location>
</feature>
<dbReference type="SMART" id="SM00311">
    <property type="entry name" value="PWI"/>
    <property type="match status" value="1"/>
</dbReference>
<feature type="compositionally biased region" description="Low complexity" evidence="3">
    <location>
        <begin position="24"/>
        <end position="42"/>
    </location>
</feature>
<dbReference type="GO" id="GO:0006397">
    <property type="term" value="P:mRNA processing"/>
    <property type="evidence" value="ECO:0007669"/>
    <property type="project" value="UniProtKB-KW"/>
</dbReference>
<dbReference type="SUPFAM" id="SSF54928">
    <property type="entry name" value="RNA-binding domain, RBD"/>
    <property type="match status" value="1"/>
</dbReference>
<dbReference type="InterPro" id="IPR034268">
    <property type="entry name" value="RBM25_RRM"/>
</dbReference>
<dbReference type="PROSITE" id="PS51025">
    <property type="entry name" value="PWI"/>
    <property type="match status" value="1"/>
</dbReference>
<organism evidence="6 7">
    <name type="scientific">Nyssa sinensis</name>
    <dbReference type="NCBI Taxonomy" id="561372"/>
    <lineage>
        <taxon>Eukaryota</taxon>
        <taxon>Viridiplantae</taxon>
        <taxon>Streptophyta</taxon>
        <taxon>Embryophyta</taxon>
        <taxon>Tracheophyta</taxon>
        <taxon>Spermatophyta</taxon>
        <taxon>Magnoliopsida</taxon>
        <taxon>eudicotyledons</taxon>
        <taxon>Gunneridae</taxon>
        <taxon>Pentapetalae</taxon>
        <taxon>asterids</taxon>
        <taxon>Cornales</taxon>
        <taxon>Nyssaceae</taxon>
        <taxon>Nyssa</taxon>
    </lineage>
</organism>
<evidence type="ECO:0008006" key="8">
    <source>
        <dbReference type="Google" id="ProtNLM"/>
    </source>
</evidence>
<sequence>MADSPASTATAEPNSQPPEPENPGPQSNQPDFSPPSSSQFPSPSVPVNPNPTLPPSIISPPQPPSIQSYAPPQISTVPPTAPPSFRPVAPPVPVPTTPQFSPLLNPTLQNSTFQNPSVQPPGVSHVPFIIPGSVSGARSVMASMQPGMTPYAPPFQPPNPALRPYAPLPNGFPIMSARAPQGTIPPPGIPRYPSPYATMVRPAFPLRPPGAIGMFPDLARPLPSIRGPIIPPVVPSVTSIEKPQTTVYVGKISSTVQNDFMLSILQLCGPVKNWKRAQDPSDGTPKGFGFCEFDSAEGVLRALRLLSKLNIDGQELVLNVNQATREFLERYIEKKMENSKKLRATETEGAEKEDESAPGDEKIELPKPSVEESKKDDIDLGKKENNDIANFGMVTDEDKAADLEAFEKLTAMIEERLKTMPLQPHPLQTDADGSGNSNSELPVKLKDGDSDVDIIRNDAAEDKNDDEMTSESKPTSEHDRPETNTPDRSRRYDRRSRDKERDLKREKERELERYEREREQERARRERDRELKIRDDERRYKVLVKEWESYERDKERKRKLEKERDKEREYKRRREIMDQEHDSDDGDTKKRKHKSSGLEERRRLREKEEDLTDRLKEEEDIAEAKRRTYEEQQQQERKEEDLLKLISGHVTKGSDEAVLHDENNVETKDNAVEQTSDGDSGHENHIGDEILQNGMGDAAVMGSTTAPDTRQGNNAPARKLGFGLVGSGKRTAIPSVFNEEDENAQKEKKMRPLVPLDYSTEELQAVQPTVSGAPSSNLVAAAEFAKRISNVTTKEERSNAEKERSRRSHDRYGQRDRDRSHHETNHTRDDNRKGTFDRDRDREHGLDKVKTSDNLKLLDAKQLIDMIPKTKEELFSYEINWAIYDKNELQDRMRPWISKKITEFLGEEETSLVDYIVSATREHVKASEMLERLQSIFDDEAEMLVLKMWRMLIFEIKKIETGLAFRSKT</sequence>
<dbReference type="Gene3D" id="1.20.1390.10">
    <property type="entry name" value="PWI domain"/>
    <property type="match status" value="1"/>
</dbReference>
<dbReference type="InterPro" id="IPR035979">
    <property type="entry name" value="RBD_domain_sf"/>
</dbReference>
<dbReference type="InterPro" id="IPR036483">
    <property type="entry name" value="PWI_dom_sf"/>
</dbReference>
<dbReference type="EMBL" id="CM018042">
    <property type="protein sequence ID" value="KAA8533138.1"/>
    <property type="molecule type" value="Genomic_DNA"/>
</dbReference>
<dbReference type="Pfam" id="PF01480">
    <property type="entry name" value="PWI"/>
    <property type="match status" value="1"/>
</dbReference>
<dbReference type="SUPFAM" id="SSF101233">
    <property type="entry name" value="PWI domain"/>
    <property type="match status" value="1"/>
</dbReference>
<name>A0A5J5AS97_9ASTE</name>
<feature type="compositionally biased region" description="Basic and acidic residues" evidence="3">
    <location>
        <begin position="443"/>
        <end position="462"/>
    </location>
</feature>
<evidence type="ECO:0000256" key="3">
    <source>
        <dbReference type="SAM" id="MobiDB-lite"/>
    </source>
</evidence>
<dbReference type="FunFam" id="1.20.1390.10:FF:000008">
    <property type="entry name" value="RNA Binding Motif protein homolog"/>
    <property type="match status" value="1"/>
</dbReference>
<dbReference type="InterPro" id="IPR000504">
    <property type="entry name" value="RRM_dom"/>
</dbReference>
<reference evidence="6 7" key="1">
    <citation type="submission" date="2019-09" db="EMBL/GenBank/DDBJ databases">
        <title>A chromosome-level genome assembly of the Chinese tupelo Nyssa sinensis.</title>
        <authorList>
            <person name="Yang X."/>
            <person name="Kang M."/>
            <person name="Yang Y."/>
            <person name="Xiong H."/>
            <person name="Wang M."/>
            <person name="Zhang Z."/>
            <person name="Wang Z."/>
            <person name="Wu H."/>
            <person name="Ma T."/>
            <person name="Liu J."/>
            <person name="Xi Z."/>
        </authorList>
    </citation>
    <scope>NUCLEOTIDE SEQUENCE [LARGE SCALE GENOMIC DNA]</scope>
    <source>
        <strain evidence="6">J267</strain>
        <tissue evidence="6">Leaf</tissue>
    </source>
</reference>
<feature type="compositionally biased region" description="Polar residues" evidence="3">
    <location>
        <begin position="104"/>
        <end position="117"/>
    </location>
</feature>
<dbReference type="PANTHER" id="PTHR47334">
    <property type="entry name" value="SPLICING FACTOR PWI DOMAIN-CONTAINING PROTEIN / RNA RECOGNITION MOTIF (RRM)-CONTAINING PROTEIN"/>
    <property type="match status" value="1"/>
</dbReference>
<feature type="compositionally biased region" description="Basic and acidic residues" evidence="3">
    <location>
        <begin position="596"/>
        <end position="643"/>
    </location>
</feature>
<feature type="compositionally biased region" description="Basic and acidic residues" evidence="3">
    <location>
        <begin position="793"/>
        <end position="845"/>
    </location>
</feature>
<feature type="compositionally biased region" description="Low complexity" evidence="3">
    <location>
        <begin position="65"/>
        <end position="78"/>
    </location>
</feature>
<feature type="compositionally biased region" description="Pro residues" evidence="3">
    <location>
        <begin position="43"/>
        <end position="64"/>
    </location>
</feature>
<feature type="compositionally biased region" description="Basic and acidic residues" evidence="3">
    <location>
        <begin position="474"/>
        <end position="530"/>
    </location>
</feature>
<gene>
    <name evidence="6" type="ORF">F0562_033329</name>
</gene>
<feature type="compositionally biased region" description="Basic and acidic residues" evidence="3">
    <location>
        <begin position="340"/>
        <end position="350"/>
    </location>
</feature>
<dbReference type="InterPro" id="IPR053294">
    <property type="entry name" value="RBM_PWI_domain"/>
</dbReference>
<dbReference type="GO" id="GO:0003723">
    <property type="term" value="F:RNA binding"/>
    <property type="evidence" value="ECO:0007669"/>
    <property type="project" value="UniProtKB-UniRule"/>
</dbReference>
<evidence type="ECO:0000259" key="4">
    <source>
        <dbReference type="PROSITE" id="PS50102"/>
    </source>
</evidence>
<feature type="compositionally biased region" description="Pro residues" evidence="3">
    <location>
        <begin position="79"/>
        <end position="96"/>
    </location>
</feature>
<feature type="region of interest" description="Disordered" evidence="3">
    <location>
        <begin position="1"/>
        <end position="119"/>
    </location>
</feature>
<dbReference type="AlphaFoldDB" id="A0A5J5AS97"/>
<dbReference type="SMART" id="SM00360">
    <property type="entry name" value="RRM"/>
    <property type="match status" value="1"/>
</dbReference>
<protein>
    <recommendedName>
        <fullName evidence="8">PWI domain-containing protein</fullName>
    </recommendedName>
</protein>
<feature type="compositionally biased region" description="Polar residues" evidence="3">
    <location>
        <begin position="1"/>
        <end position="11"/>
    </location>
</feature>